<evidence type="ECO:0000313" key="1">
    <source>
        <dbReference type="EMBL" id="ABC77530.1"/>
    </source>
</evidence>
<keyword evidence="2" id="KW-1185">Reference proteome</keyword>
<dbReference type="AlphaFoldDB" id="Q2LTX0"/>
<dbReference type="InParanoid" id="Q2LTX0"/>
<protein>
    <submittedName>
        <fullName evidence="1">Hypothetical cytosolic protein</fullName>
    </submittedName>
</protein>
<dbReference type="RefSeq" id="WP_011417552.1">
    <property type="nucleotide sequence ID" value="NC_007759.1"/>
</dbReference>
<evidence type="ECO:0000313" key="2">
    <source>
        <dbReference type="Proteomes" id="UP000001933"/>
    </source>
</evidence>
<dbReference type="STRING" id="56780.SYN_01838"/>
<reference evidence="1 2" key="1">
    <citation type="journal article" date="2007" name="Proc. Natl. Acad. Sci. U.S.A.">
        <title>The genome of Syntrophus aciditrophicus: life at the thermodynamic limit of microbial growth.</title>
        <authorList>
            <person name="McInerney M.J."/>
            <person name="Rohlin L."/>
            <person name="Mouttaki H."/>
            <person name="Kim U."/>
            <person name="Krupp R.S."/>
            <person name="Rios-Hernandez L."/>
            <person name="Sieber J."/>
            <person name="Struchtemeyer C.G."/>
            <person name="Bhattacharyya A."/>
            <person name="Campbell J.W."/>
            <person name="Gunsalus R.P."/>
        </authorList>
    </citation>
    <scope>NUCLEOTIDE SEQUENCE [LARGE SCALE GENOMIC DNA]</scope>
    <source>
        <strain evidence="1 2">SB</strain>
    </source>
</reference>
<sequence length="154" mass="18299">MNQTPIMPRSHLQSFVLPGRRANRILREGLEVTIGHHAEAVILREFIRWTGRLWDFDQFMHEESARGKQEFQDDPPESGWVEKTADDILSESIPSLSRHAIRKHLKSLVRKEFLYEREDPVYPWEHALQYRVNLVKLRKALARRGYHLDERDFG</sequence>
<dbReference type="KEGG" id="sat:SYN_01838"/>
<dbReference type="eggNOG" id="COG3935">
    <property type="taxonomic scope" value="Bacteria"/>
</dbReference>
<dbReference type="OrthoDB" id="1258529at2"/>
<proteinExistence type="predicted"/>
<accession>Q2LTX0</accession>
<dbReference type="Proteomes" id="UP000001933">
    <property type="component" value="Chromosome"/>
</dbReference>
<dbReference type="EMBL" id="CP000252">
    <property type="protein sequence ID" value="ABC77530.1"/>
    <property type="molecule type" value="Genomic_DNA"/>
</dbReference>
<name>Q2LTX0_SYNAS</name>
<organism evidence="1 2">
    <name type="scientific">Syntrophus aciditrophicus (strain SB)</name>
    <dbReference type="NCBI Taxonomy" id="56780"/>
    <lineage>
        <taxon>Bacteria</taxon>
        <taxon>Pseudomonadati</taxon>
        <taxon>Thermodesulfobacteriota</taxon>
        <taxon>Syntrophia</taxon>
        <taxon>Syntrophales</taxon>
        <taxon>Syntrophaceae</taxon>
        <taxon>Syntrophus</taxon>
    </lineage>
</organism>
<gene>
    <name evidence="1" type="ORF">SYN_01838</name>
</gene>
<dbReference type="HOGENOM" id="CLU_1703348_0_0_7"/>